<name>A0A150M3P3_9BACI</name>
<reference evidence="2 3" key="1">
    <citation type="submission" date="2016-01" db="EMBL/GenBank/DDBJ databases">
        <title>Draft Genome Sequences of Seven Thermophilic Sporeformers Isolated from Foods.</title>
        <authorList>
            <person name="Berendsen E.M."/>
            <person name="Wells-Bennik M.H."/>
            <person name="Krawcyk A.O."/>
            <person name="De Jong A."/>
            <person name="Holsappel S."/>
            <person name="Eijlander R.T."/>
            <person name="Kuipers O.P."/>
        </authorList>
    </citation>
    <scope>NUCLEOTIDE SEQUENCE [LARGE SCALE GENOMIC DNA]</scope>
    <source>
        <strain evidence="2 3">B4135</strain>
    </source>
</reference>
<organism evidence="2 3">
    <name type="scientific">Caldibacillus debilis</name>
    <dbReference type="NCBI Taxonomy" id="301148"/>
    <lineage>
        <taxon>Bacteria</taxon>
        <taxon>Bacillati</taxon>
        <taxon>Bacillota</taxon>
        <taxon>Bacilli</taxon>
        <taxon>Bacillales</taxon>
        <taxon>Bacillaceae</taxon>
        <taxon>Caldibacillus</taxon>
    </lineage>
</organism>
<dbReference type="STRING" id="301148.B4135_2141"/>
<dbReference type="Proteomes" id="UP000075683">
    <property type="component" value="Unassembled WGS sequence"/>
</dbReference>
<evidence type="ECO:0000313" key="3">
    <source>
        <dbReference type="Proteomes" id="UP000075683"/>
    </source>
</evidence>
<evidence type="ECO:0000313" key="2">
    <source>
        <dbReference type="EMBL" id="KYD19217.1"/>
    </source>
</evidence>
<feature type="transmembrane region" description="Helical" evidence="1">
    <location>
        <begin position="12"/>
        <end position="35"/>
    </location>
</feature>
<gene>
    <name evidence="2" type="ORF">B4135_2141</name>
</gene>
<dbReference type="AlphaFoldDB" id="A0A150M3P3"/>
<evidence type="ECO:0000256" key="1">
    <source>
        <dbReference type="SAM" id="Phobius"/>
    </source>
</evidence>
<dbReference type="EMBL" id="LQYT01000043">
    <property type="protein sequence ID" value="KYD19217.1"/>
    <property type="molecule type" value="Genomic_DNA"/>
</dbReference>
<proteinExistence type="predicted"/>
<comment type="caution">
    <text evidence="2">The sequence shown here is derived from an EMBL/GenBank/DDBJ whole genome shotgun (WGS) entry which is preliminary data.</text>
</comment>
<keyword evidence="1" id="KW-0472">Membrane</keyword>
<sequence>MMIMKKSGGRSMDLSVTLAIASIMTLGFLIGTMLWNLDTMKK</sequence>
<keyword evidence="1" id="KW-0812">Transmembrane</keyword>
<protein>
    <submittedName>
        <fullName evidence="2">Uncharacterized protein</fullName>
    </submittedName>
</protein>
<accession>A0A150M3P3</accession>
<keyword evidence="1" id="KW-1133">Transmembrane helix</keyword>